<dbReference type="AlphaFoldDB" id="A0A285V1G2"/>
<keyword evidence="5" id="KW-1185">Reference proteome</keyword>
<keyword evidence="2 4" id="KW-0012">Acyltransferase</keyword>
<dbReference type="GO" id="GO:0006654">
    <property type="term" value="P:phosphatidic acid biosynthetic process"/>
    <property type="evidence" value="ECO:0007669"/>
    <property type="project" value="TreeGrafter"/>
</dbReference>
<evidence type="ECO:0000256" key="2">
    <source>
        <dbReference type="ARBA" id="ARBA00023315"/>
    </source>
</evidence>
<evidence type="ECO:0000256" key="1">
    <source>
        <dbReference type="ARBA" id="ARBA00022679"/>
    </source>
</evidence>
<reference evidence="5" key="1">
    <citation type="submission" date="2017-08" db="EMBL/GenBank/DDBJ databases">
        <authorList>
            <person name="Varghese N."/>
            <person name="Submissions S."/>
        </authorList>
    </citation>
    <scope>NUCLEOTIDE SEQUENCE [LARGE SCALE GENOMIC DNA]</scope>
    <source>
        <strain evidence="5">DSM 4725</strain>
    </source>
</reference>
<proteinExistence type="predicted"/>
<dbReference type="GO" id="GO:0005886">
    <property type="term" value="C:plasma membrane"/>
    <property type="evidence" value="ECO:0007669"/>
    <property type="project" value="TreeGrafter"/>
</dbReference>
<accession>A0A285V1G2</accession>
<name>A0A285V1G2_9ACTN</name>
<keyword evidence="1 4" id="KW-0808">Transferase</keyword>
<organism evidence="4 5">
    <name type="scientific">Blastococcus aggregatus</name>
    <dbReference type="NCBI Taxonomy" id="38502"/>
    <lineage>
        <taxon>Bacteria</taxon>
        <taxon>Bacillati</taxon>
        <taxon>Actinomycetota</taxon>
        <taxon>Actinomycetes</taxon>
        <taxon>Geodermatophilales</taxon>
        <taxon>Geodermatophilaceae</taxon>
        <taxon>Blastococcus</taxon>
    </lineage>
</organism>
<feature type="domain" description="Phospholipid/glycerol acyltransferase" evidence="3">
    <location>
        <begin position="36"/>
        <end position="155"/>
    </location>
</feature>
<evidence type="ECO:0000259" key="3">
    <source>
        <dbReference type="SMART" id="SM00563"/>
    </source>
</evidence>
<dbReference type="RefSeq" id="WP_097193922.1">
    <property type="nucleotide sequence ID" value="NZ_OBQI01000001.1"/>
</dbReference>
<dbReference type="PANTHER" id="PTHR10434:SF11">
    <property type="entry name" value="1-ACYL-SN-GLYCEROL-3-PHOSPHATE ACYLTRANSFERASE"/>
    <property type="match status" value="1"/>
</dbReference>
<protein>
    <submittedName>
        <fullName evidence="4">1-acyl-sn-glycerol-3-phosphate acyltransferase</fullName>
    </submittedName>
</protein>
<dbReference type="PANTHER" id="PTHR10434">
    <property type="entry name" value="1-ACYL-SN-GLYCEROL-3-PHOSPHATE ACYLTRANSFERASE"/>
    <property type="match status" value="1"/>
</dbReference>
<dbReference type="SMART" id="SM00563">
    <property type="entry name" value="PlsC"/>
    <property type="match status" value="1"/>
</dbReference>
<dbReference type="OrthoDB" id="9808424at2"/>
<dbReference type="CDD" id="cd07989">
    <property type="entry name" value="LPLAT_AGPAT-like"/>
    <property type="match status" value="1"/>
</dbReference>
<evidence type="ECO:0000313" key="4">
    <source>
        <dbReference type="EMBL" id="SOC47902.1"/>
    </source>
</evidence>
<gene>
    <name evidence="4" type="ORF">SAMN05660748_1108</name>
</gene>
<dbReference type="SUPFAM" id="SSF69593">
    <property type="entry name" value="Glycerol-3-phosphate (1)-acyltransferase"/>
    <property type="match status" value="1"/>
</dbReference>
<dbReference type="EMBL" id="OBQI01000001">
    <property type="protein sequence ID" value="SOC47902.1"/>
    <property type="molecule type" value="Genomic_DNA"/>
</dbReference>
<evidence type="ECO:0000313" key="5">
    <source>
        <dbReference type="Proteomes" id="UP000219435"/>
    </source>
</evidence>
<dbReference type="GO" id="GO:0003841">
    <property type="term" value="F:1-acylglycerol-3-phosphate O-acyltransferase activity"/>
    <property type="evidence" value="ECO:0007669"/>
    <property type="project" value="TreeGrafter"/>
</dbReference>
<dbReference type="InterPro" id="IPR002123">
    <property type="entry name" value="Plipid/glycerol_acylTrfase"/>
</dbReference>
<dbReference type="Pfam" id="PF01553">
    <property type="entry name" value="Acyltransferase"/>
    <property type="match status" value="1"/>
</dbReference>
<dbReference type="Proteomes" id="UP000219435">
    <property type="component" value="Unassembled WGS sequence"/>
</dbReference>
<sequence>MLPLYWLTVQTVGTAIRSGWRPQVSGLEHVPADGGVVLASNHLSFADQLFLGAVIPRHVAFWGKKEYFTGTGPRGALNRGLMHGLGVIPVNRAGGAASDAAFASAVPVLARGGMVAVFPEGTRSPDGRLYRGRTGVLRLAQSCGVPVVPVGICGTDGVRPRDLLGRRRPRVAISFGPPVDVAGADVRTATDALMASIQRLSGQEYVPRYAEKKKAA</sequence>